<dbReference type="InterPro" id="IPR002734">
    <property type="entry name" value="RibDG_C"/>
</dbReference>
<dbReference type="Pfam" id="PF01872">
    <property type="entry name" value="RibD_C"/>
    <property type="match status" value="1"/>
</dbReference>
<feature type="domain" description="Bacterial bifunctional deaminase-reductase C-terminal" evidence="1">
    <location>
        <begin position="12"/>
        <end position="191"/>
    </location>
</feature>
<evidence type="ECO:0000313" key="3">
    <source>
        <dbReference type="Proteomes" id="UP000267049"/>
    </source>
</evidence>
<dbReference type="Proteomes" id="UP000267049">
    <property type="component" value="Unassembled WGS sequence"/>
</dbReference>
<proteinExistence type="predicted"/>
<keyword evidence="3" id="KW-1185">Reference proteome</keyword>
<dbReference type="OrthoDB" id="7342392at2"/>
<gene>
    <name evidence="2" type="ORF">EER27_03495</name>
</gene>
<dbReference type="AlphaFoldDB" id="A0A3M8T4T2"/>
<dbReference type="Gene3D" id="3.40.430.10">
    <property type="entry name" value="Dihydrofolate Reductase, subunit A"/>
    <property type="match status" value="1"/>
</dbReference>
<evidence type="ECO:0000313" key="2">
    <source>
        <dbReference type="EMBL" id="RNF86484.1"/>
    </source>
</evidence>
<reference evidence="2 3" key="1">
    <citation type="submission" date="2018-11" db="EMBL/GenBank/DDBJ databases">
        <title>Lysobacter cryohumiis sp. nov., isolated from soil in the Tianshan Mountains, Xinjiang, China.</title>
        <authorList>
            <person name="Luo Y."/>
            <person name="Sheng H."/>
        </authorList>
    </citation>
    <scope>NUCLEOTIDE SEQUENCE [LARGE SCALE GENOMIC DNA]</scope>
    <source>
        <strain evidence="2 3">ZS60</strain>
    </source>
</reference>
<dbReference type="EMBL" id="RIBS01000001">
    <property type="protein sequence ID" value="RNF86484.1"/>
    <property type="molecule type" value="Genomic_DNA"/>
</dbReference>
<dbReference type="GO" id="GO:0009231">
    <property type="term" value="P:riboflavin biosynthetic process"/>
    <property type="evidence" value="ECO:0007669"/>
    <property type="project" value="InterPro"/>
</dbReference>
<name>A0A3M8T4T2_9GAMM</name>
<accession>A0A3M8T4T2</accession>
<dbReference type="SUPFAM" id="SSF53597">
    <property type="entry name" value="Dihydrofolate reductase-like"/>
    <property type="match status" value="1"/>
</dbReference>
<dbReference type="InterPro" id="IPR024072">
    <property type="entry name" value="DHFR-like_dom_sf"/>
</dbReference>
<comment type="caution">
    <text evidence="2">The sequence shown here is derived from an EMBL/GenBank/DDBJ whole genome shotgun (WGS) entry which is preliminary data.</text>
</comment>
<evidence type="ECO:0000259" key="1">
    <source>
        <dbReference type="Pfam" id="PF01872"/>
    </source>
</evidence>
<organism evidence="2 3">
    <name type="scientific">Montanilutibacter psychrotolerans</name>
    <dbReference type="NCBI Taxonomy" id="1327343"/>
    <lineage>
        <taxon>Bacteria</taxon>
        <taxon>Pseudomonadati</taxon>
        <taxon>Pseudomonadota</taxon>
        <taxon>Gammaproteobacteria</taxon>
        <taxon>Lysobacterales</taxon>
        <taxon>Lysobacteraceae</taxon>
        <taxon>Montanilutibacter</taxon>
    </lineage>
</organism>
<dbReference type="GO" id="GO:0008703">
    <property type="term" value="F:5-amino-6-(5-phosphoribosylamino)uracil reductase activity"/>
    <property type="evidence" value="ECO:0007669"/>
    <property type="project" value="InterPro"/>
</dbReference>
<protein>
    <submittedName>
        <fullName evidence="2">Reductase</fullName>
    </submittedName>
</protein>
<sequence length="198" mass="21660">MKPSKGGRSMGKLIVEQIVSADGYAAEPDGGIGFFESDVTGINEADGDQLRMLESVRAIVLGRTTYRMFADYWPDADPAVEPVAVPINTIPKYVVSNTLDDAPWGRHAPAQVLHGDGVDSVRALQSRIDGDLVVWGSLTLTEALMRAGEVDVLRLRIVPRLIGAGRSFAPHDLGQRELVLEHSKTYPRGFVVLQYRFT</sequence>